<evidence type="ECO:0000256" key="1">
    <source>
        <dbReference type="ARBA" id="ARBA00023157"/>
    </source>
</evidence>
<accession>A0A8T0E2G0</accession>
<comment type="caution">
    <text evidence="4">The sequence shown here is derived from an EMBL/GenBank/DDBJ whole genome shotgun (WGS) entry which is preliminary data.</text>
</comment>
<dbReference type="Proteomes" id="UP000807504">
    <property type="component" value="Unassembled WGS sequence"/>
</dbReference>
<dbReference type="SUPFAM" id="SSF57424">
    <property type="entry name" value="LDL receptor-like module"/>
    <property type="match status" value="1"/>
</dbReference>
<dbReference type="SUPFAM" id="SSF52949">
    <property type="entry name" value="Macro domain-like"/>
    <property type="match status" value="1"/>
</dbReference>
<evidence type="ECO:0000259" key="3">
    <source>
        <dbReference type="Pfam" id="PF01661"/>
    </source>
</evidence>
<dbReference type="Pfam" id="PF00057">
    <property type="entry name" value="Ldl_recept_a"/>
    <property type="match status" value="1"/>
</dbReference>
<dbReference type="Gene3D" id="3.40.220.10">
    <property type="entry name" value="Leucine Aminopeptidase, subunit E, domain 1"/>
    <property type="match status" value="1"/>
</dbReference>
<dbReference type="InterPro" id="IPR002172">
    <property type="entry name" value="LDrepeatLR_classA_rpt"/>
</dbReference>
<dbReference type="InterPro" id="IPR051588">
    <property type="entry name" value="Cobalamin_Transport"/>
</dbReference>
<dbReference type="GO" id="GO:0005615">
    <property type="term" value="C:extracellular space"/>
    <property type="evidence" value="ECO:0007669"/>
    <property type="project" value="TreeGrafter"/>
</dbReference>
<dbReference type="Gene3D" id="4.10.400.10">
    <property type="entry name" value="Low-density Lipoprotein Receptor"/>
    <property type="match status" value="1"/>
</dbReference>
<dbReference type="InterPro" id="IPR035914">
    <property type="entry name" value="Sperma_CUB_dom_sf"/>
</dbReference>
<keyword evidence="5" id="KW-1185">Reference proteome</keyword>
<dbReference type="Pfam" id="PF01661">
    <property type="entry name" value="Macro"/>
    <property type="match status" value="1"/>
</dbReference>
<evidence type="ECO:0000256" key="2">
    <source>
        <dbReference type="PROSITE-ProRule" id="PRU00124"/>
    </source>
</evidence>
<dbReference type="Gene3D" id="2.170.130.30">
    <property type="match status" value="1"/>
</dbReference>
<dbReference type="PANTHER" id="PTHR10559">
    <property type="entry name" value="TRANSCOBALAMIN-1/GASTRIC INTRINSIC FACTOR"/>
    <property type="match status" value="1"/>
</dbReference>
<proteinExistence type="predicted"/>
<dbReference type="InterPro" id="IPR043472">
    <property type="entry name" value="Macro_dom-like"/>
</dbReference>
<protein>
    <submittedName>
        <fullName evidence="4">ADP-ribose glycohydrolase MACROD1 like protein</fullName>
    </submittedName>
</protein>
<name>A0A8T0E2G0_ARGBR</name>
<sequence>MSFIKEKHKYLNMNLTEKRKEYCCKSSYVTVNDIPTWNEYSRYIKTTQPYEASEYMKDESLNDKVSIFVGDITVLEVDAIVNSSKKTLLCNTVKKGDPSETTKMINEDIHRAAGSSLFAECISLNSCEQGEAKITGGYKLPAKRTYEVTRFNLIKYLSSVFYFLSRCGDILMLLKSNPYLQICHDSKDEFEKRILFQIDELYLLFIVFRWKGLRSQLSRLFYGDVCCILFIVKVVNRNRISQVWLVWTRYPGRRCWVILVPTNSYIHLWISKMESEITCESYLEVNDYRMSERINKFCSSDRYKNPITAFSNVTVTHEIKPKVGVFTTFTLKYIIKNLECLNTKSFECDENSCVSEEKVCDGVKDCKNGVDEIGCETGVMTIKEVPEVIKNSVSWMKRKRAEELMAKEIEFSLAISLLKPSLTNSELSMFINALLVTCHNPRQFYGIDMVKRLKDQMEESGIFTHPLAYLTLCNANESWPLRANSDLDSILSSSSDGEEHSRDWNLNATIKYLMKKLNSSSVDFLATYLILPILNSKSLIDISYVNCSANPRKHGEDPFSEIADYLVPKQRVLYSLYIGDEKPVTYSIPLNVPKNSTAFEVMEVAEAEDKKYKFEWKMTSGKLYVYEIAGIKNDPEAGKFWMLYKDFAVGSESLTHLTKGPNEIIIGDMEHLVWWYKTATF</sequence>
<organism evidence="4 5">
    <name type="scientific">Argiope bruennichi</name>
    <name type="common">Wasp spider</name>
    <name type="synonym">Aranea bruennichi</name>
    <dbReference type="NCBI Taxonomy" id="94029"/>
    <lineage>
        <taxon>Eukaryota</taxon>
        <taxon>Metazoa</taxon>
        <taxon>Ecdysozoa</taxon>
        <taxon>Arthropoda</taxon>
        <taxon>Chelicerata</taxon>
        <taxon>Arachnida</taxon>
        <taxon>Araneae</taxon>
        <taxon>Araneomorphae</taxon>
        <taxon>Entelegynae</taxon>
        <taxon>Araneoidea</taxon>
        <taxon>Araneidae</taxon>
        <taxon>Argiope</taxon>
    </lineage>
</organism>
<reference evidence="4" key="1">
    <citation type="journal article" date="2020" name="bioRxiv">
        <title>Chromosome-level reference genome of the European wasp spider Argiope bruennichi: a resource for studies on range expansion and evolutionary adaptation.</title>
        <authorList>
            <person name="Sheffer M.M."/>
            <person name="Hoppe A."/>
            <person name="Krehenwinkel H."/>
            <person name="Uhl G."/>
            <person name="Kuss A.W."/>
            <person name="Jensen L."/>
            <person name="Jensen C."/>
            <person name="Gillespie R.G."/>
            <person name="Hoff K.J."/>
            <person name="Prost S."/>
        </authorList>
    </citation>
    <scope>NUCLEOTIDE SEQUENCE</scope>
</reference>
<dbReference type="Gene3D" id="1.50.10.20">
    <property type="match status" value="2"/>
</dbReference>
<dbReference type="SUPFAM" id="SSF49854">
    <property type="entry name" value="Spermadhesin, CUB domain"/>
    <property type="match status" value="1"/>
</dbReference>
<evidence type="ECO:0000313" key="4">
    <source>
        <dbReference type="EMBL" id="KAF8763474.1"/>
    </source>
</evidence>
<feature type="disulfide bond" evidence="2">
    <location>
        <begin position="348"/>
        <end position="366"/>
    </location>
</feature>
<dbReference type="CDD" id="cd00112">
    <property type="entry name" value="LDLa"/>
    <property type="match status" value="1"/>
</dbReference>
<feature type="disulfide bond" evidence="2">
    <location>
        <begin position="360"/>
        <end position="375"/>
    </location>
</feature>
<evidence type="ECO:0000313" key="5">
    <source>
        <dbReference type="Proteomes" id="UP000807504"/>
    </source>
</evidence>
<dbReference type="GO" id="GO:0015889">
    <property type="term" value="P:cobalamin transport"/>
    <property type="evidence" value="ECO:0007669"/>
    <property type="project" value="TreeGrafter"/>
</dbReference>
<dbReference type="PANTHER" id="PTHR10559:SF18">
    <property type="entry name" value="TRANSCOBALAMIN II"/>
    <property type="match status" value="1"/>
</dbReference>
<gene>
    <name evidence="4" type="ORF">HNY73_021658</name>
</gene>
<keyword evidence="1 2" id="KW-1015">Disulfide bond</keyword>
<dbReference type="AlphaFoldDB" id="A0A8T0E2G0"/>
<dbReference type="InterPro" id="IPR002589">
    <property type="entry name" value="Macro_dom"/>
</dbReference>
<dbReference type="PROSITE" id="PS50068">
    <property type="entry name" value="LDLRA_2"/>
    <property type="match status" value="1"/>
</dbReference>
<dbReference type="EMBL" id="JABXBU010002231">
    <property type="protein sequence ID" value="KAF8763474.1"/>
    <property type="molecule type" value="Genomic_DNA"/>
</dbReference>
<feature type="domain" description="Macro" evidence="3">
    <location>
        <begin position="104"/>
        <end position="144"/>
    </location>
</feature>
<comment type="caution">
    <text evidence="2">Lacks conserved residue(s) required for the propagation of feature annotation.</text>
</comment>
<dbReference type="InterPro" id="IPR036055">
    <property type="entry name" value="LDL_receptor-like_sf"/>
</dbReference>
<reference evidence="4" key="2">
    <citation type="submission" date="2020-06" db="EMBL/GenBank/DDBJ databases">
        <authorList>
            <person name="Sheffer M."/>
        </authorList>
    </citation>
    <scope>NUCLEOTIDE SEQUENCE</scope>
</reference>
<dbReference type="GO" id="GO:0031419">
    <property type="term" value="F:cobalamin binding"/>
    <property type="evidence" value="ECO:0007669"/>
    <property type="project" value="TreeGrafter"/>
</dbReference>
<dbReference type="SMART" id="SM00192">
    <property type="entry name" value="LDLa"/>
    <property type="match status" value="1"/>
</dbReference>